<dbReference type="SUPFAM" id="SSF51261">
    <property type="entry name" value="Duplicated hybrid motif"/>
    <property type="match status" value="1"/>
</dbReference>
<keyword evidence="1" id="KW-1133">Transmembrane helix</keyword>
<name>A0A1G6GS57_9BACT</name>
<keyword evidence="1" id="KW-0472">Membrane</keyword>
<organism evidence="3 4">
    <name type="scientific">Williamwhitmania taraxaci</name>
    <dbReference type="NCBI Taxonomy" id="1640674"/>
    <lineage>
        <taxon>Bacteria</taxon>
        <taxon>Pseudomonadati</taxon>
        <taxon>Bacteroidota</taxon>
        <taxon>Bacteroidia</taxon>
        <taxon>Bacteroidales</taxon>
        <taxon>Williamwhitmaniaceae</taxon>
        <taxon>Williamwhitmania</taxon>
    </lineage>
</organism>
<evidence type="ECO:0000313" key="3">
    <source>
        <dbReference type="EMBL" id="SDB84713.1"/>
    </source>
</evidence>
<feature type="domain" description="M23ase beta-sheet core" evidence="2">
    <location>
        <begin position="199"/>
        <end position="295"/>
    </location>
</feature>
<keyword evidence="4" id="KW-1185">Reference proteome</keyword>
<evidence type="ECO:0000259" key="2">
    <source>
        <dbReference type="Pfam" id="PF01551"/>
    </source>
</evidence>
<gene>
    <name evidence="3" type="ORF">SAMN05216323_100377</name>
</gene>
<protein>
    <submittedName>
        <fullName evidence="3">Peptidase family M23</fullName>
    </submittedName>
</protein>
<evidence type="ECO:0000313" key="4">
    <source>
        <dbReference type="Proteomes" id="UP000199452"/>
    </source>
</evidence>
<dbReference type="Proteomes" id="UP000199452">
    <property type="component" value="Unassembled WGS sequence"/>
</dbReference>
<dbReference type="InterPro" id="IPR050570">
    <property type="entry name" value="Cell_wall_metabolism_enzyme"/>
</dbReference>
<dbReference type="InterPro" id="IPR016047">
    <property type="entry name" value="M23ase_b-sheet_dom"/>
</dbReference>
<feature type="transmembrane region" description="Helical" evidence="1">
    <location>
        <begin position="29"/>
        <end position="50"/>
    </location>
</feature>
<dbReference type="Gene3D" id="2.70.70.10">
    <property type="entry name" value="Glucose Permease (Domain IIA)"/>
    <property type="match status" value="1"/>
</dbReference>
<dbReference type="CDD" id="cd12797">
    <property type="entry name" value="M23_peptidase"/>
    <property type="match status" value="1"/>
</dbReference>
<dbReference type="PANTHER" id="PTHR21666">
    <property type="entry name" value="PEPTIDASE-RELATED"/>
    <property type="match status" value="1"/>
</dbReference>
<dbReference type="FunFam" id="2.70.70.10:FF:000006">
    <property type="entry name" value="M23 family peptidase"/>
    <property type="match status" value="1"/>
</dbReference>
<keyword evidence="1" id="KW-0812">Transmembrane</keyword>
<dbReference type="OrthoDB" id="9810477at2"/>
<dbReference type="PANTHER" id="PTHR21666:SF286">
    <property type="entry name" value="LIPOPROTEIN NLPD"/>
    <property type="match status" value="1"/>
</dbReference>
<dbReference type="RefSeq" id="WP_092434752.1">
    <property type="nucleotide sequence ID" value="NZ_FMYP01000003.1"/>
</dbReference>
<proteinExistence type="predicted"/>
<dbReference type="Pfam" id="PF01551">
    <property type="entry name" value="Peptidase_M23"/>
    <property type="match status" value="1"/>
</dbReference>
<dbReference type="AlphaFoldDB" id="A0A1G6GS57"/>
<dbReference type="EMBL" id="FMYP01000003">
    <property type="protein sequence ID" value="SDB84713.1"/>
    <property type="molecule type" value="Genomic_DNA"/>
</dbReference>
<dbReference type="InterPro" id="IPR011055">
    <property type="entry name" value="Dup_hybrid_motif"/>
</dbReference>
<sequence>MQKSKYHFNPESLSFDAVRLSLRTKLVRGLTYFFASGVIAVVYYIGYSFFFDTPVERGLKRENALLSLQFEMLSGKFDQIEKVIVDLEQRDENIYRTIFEADPIPSSIRNAGMGGVSRYDELESLTNPKIVKASFKKLENLSKRVYIQSVSYDELVKLAKTKEEMLMSVPAIQPVRNKDLKHVASPFGIRIHPFYKVLKMHTGMDFTAPSGTEVFATGNGQIIKVEQGQRGYGNVVMVDHGFGFKTLYAHLSSISVRTGQRVKRGDVVGRVGNSGMSMAPHLHYEVLKNDTPINPINFYFNDLTPEEYDRLIELAANSGQSLD</sequence>
<dbReference type="STRING" id="1640674.SAMN05216323_100377"/>
<evidence type="ECO:0000256" key="1">
    <source>
        <dbReference type="SAM" id="Phobius"/>
    </source>
</evidence>
<reference evidence="3 4" key="1">
    <citation type="submission" date="2016-09" db="EMBL/GenBank/DDBJ databases">
        <authorList>
            <person name="Capua I."/>
            <person name="De Benedictis P."/>
            <person name="Joannis T."/>
            <person name="Lombin L.H."/>
            <person name="Cattoli G."/>
        </authorList>
    </citation>
    <scope>NUCLEOTIDE SEQUENCE [LARGE SCALE GENOMIC DNA]</scope>
    <source>
        <strain evidence="3 4">A7P-90m</strain>
    </source>
</reference>
<accession>A0A1G6GS57</accession>
<dbReference type="GO" id="GO:0004222">
    <property type="term" value="F:metalloendopeptidase activity"/>
    <property type="evidence" value="ECO:0007669"/>
    <property type="project" value="TreeGrafter"/>
</dbReference>